<evidence type="ECO:0000256" key="2">
    <source>
        <dbReference type="SAM" id="MobiDB-lite"/>
    </source>
</evidence>
<proteinExistence type="inferred from homology"/>
<dbReference type="Gene3D" id="1.10.287.470">
    <property type="entry name" value="Helix hairpin bin"/>
    <property type="match status" value="1"/>
</dbReference>
<evidence type="ECO:0000259" key="6">
    <source>
        <dbReference type="Pfam" id="PF25990"/>
    </source>
</evidence>
<dbReference type="OrthoDB" id="9809068at2"/>
<sequence>MKTKKIILIAVAVVVVVGGGIWFFTGSPAKHKVTYATANVSKGDISNSVTATGTIEPVTEVEVGTQVSGIIDKIYVDYNSVVTKGQLIAEMDRITLQSELASQKATYDGAKAEYEYQQKNYERSKGLHDKSLISDTEFEQALYNFQKAKSSYDSSKASLAKAERNLSYATITSPIDGVVISRDVEEGQTVASGFETPTLFTIAADLTQMQVVADIDEADIGGIEEGQRASFTVDAYPNDTFNGVVTQIRLGDASSSNSSTSSSSSTVVTYEVVISAPNPDLKLKPRLTANVTIYILDKKNVLSVPNRALRFTPEEPLIGKNDIVKDCEGEHKLWTREGNTFTAHPVEIGISNGISTEIISGVAEGTNVVTEATIGAMPGEAATAETNQGDTEKSPFMPSRPGSKKKK</sequence>
<dbReference type="EMBL" id="BHWB01000003">
    <property type="protein sequence ID" value="GCB34511.1"/>
    <property type="molecule type" value="Genomic_DNA"/>
</dbReference>
<comment type="similarity">
    <text evidence="1">Belongs to the membrane fusion protein (MFP) (TC 8.A.1) family.</text>
</comment>
<dbReference type="GO" id="GO:0015562">
    <property type="term" value="F:efflux transmembrane transporter activity"/>
    <property type="evidence" value="ECO:0007669"/>
    <property type="project" value="TreeGrafter"/>
</dbReference>
<protein>
    <submittedName>
        <fullName evidence="7">Hemolysin D</fullName>
    </submittedName>
</protein>
<comment type="caution">
    <text evidence="7">The sequence shown here is derived from an EMBL/GenBank/DDBJ whole genome shotgun (WGS) entry which is preliminary data.</text>
</comment>
<evidence type="ECO:0000256" key="3">
    <source>
        <dbReference type="SAM" id="Phobius"/>
    </source>
</evidence>
<evidence type="ECO:0000313" key="8">
    <source>
        <dbReference type="Proteomes" id="UP000288079"/>
    </source>
</evidence>
<keyword evidence="3" id="KW-1133">Transmembrane helix</keyword>
<dbReference type="PANTHER" id="PTHR30469">
    <property type="entry name" value="MULTIDRUG RESISTANCE PROTEIN MDTA"/>
    <property type="match status" value="1"/>
</dbReference>
<dbReference type="NCBIfam" id="TIGR01730">
    <property type="entry name" value="RND_mfp"/>
    <property type="match status" value="1"/>
</dbReference>
<name>A0A401LST8_9BACE</name>
<keyword evidence="3" id="KW-0472">Membrane</keyword>
<feature type="region of interest" description="Disordered" evidence="2">
    <location>
        <begin position="376"/>
        <end position="407"/>
    </location>
</feature>
<dbReference type="Pfam" id="PF25990">
    <property type="entry name" value="Beta-barrel_YknX"/>
    <property type="match status" value="1"/>
</dbReference>
<feature type="domain" description="Multidrug resistance protein MdtA-like barrel-sandwich hybrid" evidence="4">
    <location>
        <begin position="60"/>
        <end position="199"/>
    </location>
</feature>
<dbReference type="Pfam" id="PF25917">
    <property type="entry name" value="BSH_RND"/>
    <property type="match status" value="1"/>
</dbReference>
<evidence type="ECO:0000259" key="4">
    <source>
        <dbReference type="Pfam" id="PF25917"/>
    </source>
</evidence>
<evidence type="ECO:0000259" key="5">
    <source>
        <dbReference type="Pfam" id="PF25975"/>
    </source>
</evidence>
<evidence type="ECO:0000256" key="1">
    <source>
        <dbReference type="ARBA" id="ARBA00009477"/>
    </source>
</evidence>
<feature type="transmembrane region" description="Helical" evidence="3">
    <location>
        <begin position="7"/>
        <end position="25"/>
    </location>
</feature>
<dbReference type="InterPro" id="IPR006143">
    <property type="entry name" value="RND_pump_MFP"/>
</dbReference>
<organism evidence="7 8">
    <name type="scientific">Bacteroides faecalis</name>
    <dbReference type="NCBI Taxonomy" id="2447885"/>
    <lineage>
        <taxon>Bacteria</taxon>
        <taxon>Pseudomonadati</taxon>
        <taxon>Bacteroidota</taxon>
        <taxon>Bacteroidia</taxon>
        <taxon>Bacteroidales</taxon>
        <taxon>Bacteroidaceae</taxon>
        <taxon>Bacteroides</taxon>
    </lineage>
</organism>
<dbReference type="RefSeq" id="WP_125040697.1">
    <property type="nucleotide sequence ID" value="NZ_BHWB01000003.1"/>
</dbReference>
<dbReference type="AlphaFoldDB" id="A0A401LST8"/>
<gene>
    <name evidence="7" type="ORF">KGMB02408_14560</name>
</gene>
<dbReference type="Gene3D" id="2.40.50.100">
    <property type="match status" value="1"/>
</dbReference>
<dbReference type="Pfam" id="PF25975">
    <property type="entry name" value="CzcB_C"/>
    <property type="match status" value="1"/>
</dbReference>
<dbReference type="Proteomes" id="UP000288079">
    <property type="component" value="Unassembled WGS sequence"/>
</dbReference>
<dbReference type="InterPro" id="IPR058625">
    <property type="entry name" value="MdtA-like_BSH"/>
</dbReference>
<dbReference type="InterPro" id="IPR058636">
    <property type="entry name" value="Beta-barrel_YknX"/>
</dbReference>
<accession>A0A401LST8</accession>
<feature type="domain" description="YknX-like beta-barrel" evidence="6">
    <location>
        <begin position="209"/>
        <end position="293"/>
    </location>
</feature>
<dbReference type="Gene3D" id="2.40.30.170">
    <property type="match status" value="1"/>
</dbReference>
<dbReference type="GO" id="GO:1990281">
    <property type="term" value="C:efflux pump complex"/>
    <property type="evidence" value="ECO:0007669"/>
    <property type="project" value="TreeGrafter"/>
</dbReference>
<dbReference type="PANTHER" id="PTHR30469:SF33">
    <property type="entry name" value="SLR1207 PROTEIN"/>
    <property type="match status" value="1"/>
</dbReference>
<evidence type="ECO:0000313" key="7">
    <source>
        <dbReference type="EMBL" id="GCB34511.1"/>
    </source>
</evidence>
<keyword evidence="8" id="KW-1185">Reference proteome</keyword>
<dbReference type="Gene3D" id="2.40.420.20">
    <property type="match status" value="1"/>
</dbReference>
<feature type="domain" description="CzcB-like C-terminal circularly permuted SH3-like" evidence="5">
    <location>
        <begin position="324"/>
        <end position="371"/>
    </location>
</feature>
<keyword evidence="3" id="KW-0812">Transmembrane</keyword>
<dbReference type="InterPro" id="IPR058649">
    <property type="entry name" value="CzcB_C"/>
</dbReference>
<reference evidence="7 8" key="1">
    <citation type="submission" date="2018-10" db="EMBL/GenBank/DDBJ databases">
        <title>Draft Genome Sequence of Bacteroides sp. KCTC 15687.</title>
        <authorList>
            <person name="Yu S.Y."/>
            <person name="Kim J.S."/>
            <person name="Oh B.S."/>
            <person name="Park S.H."/>
            <person name="Kang S.W."/>
            <person name="Park J.E."/>
            <person name="Choi S.H."/>
            <person name="Han K.I."/>
            <person name="Lee K.C."/>
            <person name="Eom M.K."/>
            <person name="Suh M.K."/>
            <person name="Lee D.H."/>
            <person name="Yoon H."/>
            <person name="Kim B."/>
            <person name="Yang S.J."/>
            <person name="Lee J.S."/>
            <person name="Lee J.H."/>
        </authorList>
    </citation>
    <scope>NUCLEOTIDE SEQUENCE [LARGE SCALE GENOMIC DNA]</scope>
    <source>
        <strain evidence="7 8">KCTC 15687</strain>
    </source>
</reference>
<dbReference type="SUPFAM" id="SSF111369">
    <property type="entry name" value="HlyD-like secretion proteins"/>
    <property type="match status" value="1"/>
</dbReference>